<keyword evidence="3 6" id="KW-0812">Transmembrane</keyword>
<dbReference type="Pfam" id="PF07963">
    <property type="entry name" value="N_methyl"/>
    <property type="match status" value="1"/>
</dbReference>
<sequence length="150" mass="15851">MKKLKGFTLIELLVVIAIIGILAAIVLVSLTGARKKAYDVRITAGMGQIRTTAEIIKDTDGDYDNVCLVGSCGTGAVPSSDIATIATDINSQNATGQSDLTIFRDSSGVGSTAYCAYIQMNTNYWCVDSTLISKTYTNVPTCTAADFTCN</sequence>
<dbReference type="InterPro" id="IPR002416">
    <property type="entry name" value="T2SS_protein-GspH"/>
</dbReference>
<evidence type="ECO:0000256" key="5">
    <source>
        <dbReference type="ARBA" id="ARBA00023136"/>
    </source>
</evidence>
<dbReference type="GO" id="GO:0015628">
    <property type="term" value="P:protein secretion by the type II secretion system"/>
    <property type="evidence" value="ECO:0007669"/>
    <property type="project" value="InterPro"/>
</dbReference>
<evidence type="ECO:0000256" key="3">
    <source>
        <dbReference type="ARBA" id="ARBA00022692"/>
    </source>
</evidence>
<keyword evidence="5 6" id="KW-0472">Membrane</keyword>
<evidence type="ECO:0000313" key="8">
    <source>
        <dbReference type="Proteomes" id="UP000177360"/>
    </source>
</evidence>
<comment type="subcellular location">
    <subcellularLocation>
        <location evidence="1">Membrane</location>
        <topology evidence="1">Single-pass membrane protein</topology>
    </subcellularLocation>
</comment>
<comment type="caution">
    <text evidence="7">The sequence shown here is derived from an EMBL/GenBank/DDBJ whole genome shotgun (WGS) entry which is preliminary data.</text>
</comment>
<dbReference type="Gene3D" id="3.30.700.10">
    <property type="entry name" value="Glycoprotein, Type 4 Pilin"/>
    <property type="match status" value="1"/>
</dbReference>
<reference evidence="7 8" key="1">
    <citation type="journal article" date="2016" name="Nat. Commun.">
        <title>Thousands of microbial genomes shed light on interconnected biogeochemical processes in an aquifer system.</title>
        <authorList>
            <person name="Anantharaman K."/>
            <person name="Brown C.T."/>
            <person name="Hug L.A."/>
            <person name="Sharon I."/>
            <person name="Castelle C.J."/>
            <person name="Probst A.J."/>
            <person name="Thomas B.C."/>
            <person name="Singh A."/>
            <person name="Wilkins M.J."/>
            <person name="Karaoz U."/>
            <person name="Brodie E.L."/>
            <person name="Williams K.H."/>
            <person name="Hubbard S.S."/>
            <person name="Banfield J.F."/>
        </authorList>
    </citation>
    <scope>NUCLEOTIDE SEQUENCE [LARGE SCALE GENOMIC DNA]</scope>
</reference>
<feature type="transmembrane region" description="Helical" evidence="6">
    <location>
        <begin position="12"/>
        <end position="33"/>
    </location>
</feature>
<evidence type="ECO:0000313" key="7">
    <source>
        <dbReference type="EMBL" id="OGZ19253.1"/>
    </source>
</evidence>
<dbReference type="InterPro" id="IPR045584">
    <property type="entry name" value="Pilin-like"/>
</dbReference>
<accession>A0A1G2E0B7</accession>
<dbReference type="Proteomes" id="UP000177360">
    <property type="component" value="Unassembled WGS sequence"/>
</dbReference>
<keyword evidence="2" id="KW-0488">Methylation</keyword>
<dbReference type="EMBL" id="MHLZ01000039">
    <property type="protein sequence ID" value="OGZ19253.1"/>
    <property type="molecule type" value="Genomic_DNA"/>
</dbReference>
<dbReference type="GO" id="GO:0016020">
    <property type="term" value="C:membrane"/>
    <property type="evidence" value="ECO:0007669"/>
    <property type="project" value="UniProtKB-SubCell"/>
</dbReference>
<evidence type="ECO:0000256" key="2">
    <source>
        <dbReference type="ARBA" id="ARBA00022481"/>
    </source>
</evidence>
<dbReference type="GO" id="GO:0015627">
    <property type="term" value="C:type II protein secretion system complex"/>
    <property type="evidence" value="ECO:0007669"/>
    <property type="project" value="InterPro"/>
</dbReference>
<protein>
    <submittedName>
        <fullName evidence="7">Uncharacterized protein</fullName>
    </submittedName>
</protein>
<keyword evidence="4 6" id="KW-1133">Transmembrane helix</keyword>
<evidence type="ECO:0000256" key="1">
    <source>
        <dbReference type="ARBA" id="ARBA00004167"/>
    </source>
</evidence>
<dbReference type="PANTHER" id="PTHR30093">
    <property type="entry name" value="GENERAL SECRETION PATHWAY PROTEIN G"/>
    <property type="match status" value="1"/>
</dbReference>
<dbReference type="InterPro" id="IPR012902">
    <property type="entry name" value="N_methyl_site"/>
</dbReference>
<dbReference type="PANTHER" id="PTHR30093:SF44">
    <property type="entry name" value="TYPE II SECRETION SYSTEM CORE PROTEIN G"/>
    <property type="match status" value="1"/>
</dbReference>
<organism evidence="7 8">
    <name type="scientific">Candidatus Nealsonbacteria bacterium RIFCSPHIGHO2_01_FULL_38_55</name>
    <dbReference type="NCBI Taxonomy" id="1801664"/>
    <lineage>
        <taxon>Bacteria</taxon>
        <taxon>Candidatus Nealsoniibacteriota</taxon>
    </lineage>
</organism>
<dbReference type="SUPFAM" id="SSF54523">
    <property type="entry name" value="Pili subunits"/>
    <property type="match status" value="1"/>
</dbReference>
<dbReference type="NCBIfam" id="TIGR02532">
    <property type="entry name" value="IV_pilin_GFxxxE"/>
    <property type="match status" value="1"/>
</dbReference>
<evidence type="ECO:0000256" key="6">
    <source>
        <dbReference type="SAM" id="Phobius"/>
    </source>
</evidence>
<dbReference type="AlphaFoldDB" id="A0A1G2E0B7"/>
<name>A0A1G2E0B7_9BACT</name>
<dbReference type="PROSITE" id="PS00409">
    <property type="entry name" value="PROKAR_NTER_METHYL"/>
    <property type="match status" value="1"/>
</dbReference>
<evidence type="ECO:0000256" key="4">
    <source>
        <dbReference type="ARBA" id="ARBA00022989"/>
    </source>
</evidence>
<dbReference type="PRINTS" id="PR00885">
    <property type="entry name" value="BCTERIALGSPH"/>
</dbReference>
<proteinExistence type="predicted"/>
<gene>
    <name evidence="7" type="ORF">A2626_03380</name>
</gene>